<dbReference type="GO" id="GO:0006798">
    <property type="term" value="P:polyphosphate catabolic process"/>
    <property type="evidence" value="ECO:0007669"/>
    <property type="project" value="EnsemblFungi"/>
</dbReference>
<feature type="domain" description="Calcineurin-like phosphoesterase" evidence="15">
    <location>
        <begin position="83"/>
        <end position="321"/>
    </location>
</feature>
<organism evidence="16 17">
    <name type="scientific">Henningerozyma blattae (strain ATCC 34711 / CBS 6284 / DSM 70876 / NBRC 10599 / NRRL Y-10934 / UCD 77-7)</name>
    <name type="common">Yeast</name>
    <name type="synonym">Tetrapisispora blattae</name>
    <dbReference type="NCBI Taxonomy" id="1071380"/>
    <lineage>
        <taxon>Eukaryota</taxon>
        <taxon>Fungi</taxon>
        <taxon>Dikarya</taxon>
        <taxon>Ascomycota</taxon>
        <taxon>Saccharomycotina</taxon>
        <taxon>Saccharomycetes</taxon>
        <taxon>Saccharomycetales</taxon>
        <taxon>Saccharomycetaceae</taxon>
        <taxon>Henningerozyma</taxon>
    </lineage>
</organism>
<dbReference type="GO" id="GO:0000298">
    <property type="term" value="F:endopolyphosphatase activity"/>
    <property type="evidence" value="ECO:0007669"/>
    <property type="project" value="UniProtKB-EC"/>
</dbReference>
<gene>
    <name evidence="16" type="primary">TBLA0E02950</name>
    <name evidence="16" type="ORF">TBLA_0E02950</name>
</gene>
<evidence type="ECO:0000256" key="5">
    <source>
        <dbReference type="ARBA" id="ARBA00022554"/>
    </source>
</evidence>
<evidence type="ECO:0000256" key="12">
    <source>
        <dbReference type="PIRNR" id="PIRNR027093"/>
    </source>
</evidence>
<sequence>MVKRLHFSILVIITTLFILISIFTFTKDIQPTVDLQNSPVTLNKDISSPDVILPKYDHLGLSDTKPIIIWNPSLNKNKTLHGRFLHITDIHPDQFYLEGSDIGEMCHRTKTDDSSKSNKAPIFGKAMAGCDTPIILMNETFKWIDKNLKDKIDFVMWTGDNIRHDNDRNYPRTEAEIFDYNLKLSNVLYDIFKDSNGDVDENPYDLGVNVIPSIGNNDVFPHNMFSMGPTLQTREFYRIWRHFIPQEQQRFFDNGVSFFTEIIPNKLAVISINTLYLFKSNPLVDNCTKKNQPGYKLLIWFGQILTEMRKRNMKVWIIGHVPPIKKNFQKSCFDKFTLWINEFSDIIIGNVYGHMNIDHFIPVDTRDSIDSIYLSSKFTSNNDNNDDDDEFYDNNLSIDEYIRDLARESKEVQMMGAAPVNKGSYMDKVRKEYYQKVFEEIEGIEDVDKQEGDEFEIKKKKKKNKKDKKKKRKLRRDLDQLIREYNIISIGASIIPTFNPSFRVWEYNITGLEDELQVANKNNKSWNDFFHELEKILQKETISMDNQANDDDDDDELENLIIKNDKTIPKLTNHKLGPAYENQLFTPIRYVQYYINLEKINHKYYELMASDNDDISKEGAIRQSFEVDIEYVSNSDPYNMETLIVPEYFELMKKLYLDDEIWQEYLDLAFAKSGYKD</sequence>
<comment type="catalytic activity">
    <reaction evidence="12">
        <text>[phosphate](n+1) + n H2O = (n+1) phosphate + n H(+)</text>
        <dbReference type="Rhea" id="RHEA:22452"/>
        <dbReference type="Rhea" id="RHEA-COMP:14280"/>
        <dbReference type="ChEBI" id="CHEBI:15377"/>
        <dbReference type="ChEBI" id="CHEBI:15378"/>
        <dbReference type="ChEBI" id="CHEBI:16838"/>
        <dbReference type="ChEBI" id="CHEBI:43474"/>
        <dbReference type="EC" id="3.6.1.10"/>
    </reaction>
</comment>
<dbReference type="GO" id="GO:0005634">
    <property type="term" value="C:nucleus"/>
    <property type="evidence" value="ECO:0007669"/>
    <property type="project" value="EnsemblFungi"/>
</dbReference>
<evidence type="ECO:0000256" key="7">
    <source>
        <dbReference type="ARBA" id="ARBA00022801"/>
    </source>
</evidence>
<keyword evidence="17" id="KW-1185">Reference proteome</keyword>
<dbReference type="GO" id="GO:0004309">
    <property type="term" value="F:exopolyphosphatase activity"/>
    <property type="evidence" value="ECO:0007669"/>
    <property type="project" value="EnsemblFungi"/>
</dbReference>
<dbReference type="OrthoDB" id="348678at2759"/>
<dbReference type="AlphaFoldDB" id="I2H4P7"/>
<keyword evidence="6 14" id="KW-0812">Transmembrane</keyword>
<feature type="coiled-coil region" evidence="13">
    <location>
        <begin position="457"/>
        <end position="484"/>
    </location>
</feature>
<dbReference type="FunCoup" id="I2H4P7">
    <property type="interactions" value="274"/>
</dbReference>
<proteinExistence type="inferred from homology"/>
<keyword evidence="11" id="KW-0325">Glycoprotein</keyword>
<dbReference type="OMA" id="WAERYSV"/>
<reference evidence="16 17" key="1">
    <citation type="journal article" date="2011" name="Proc. Natl. Acad. Sci. U.S.A.">
        <title>Evolutionary erosion of yeast sex chromosomes by mating-type switching accidents.</title>
        <authorList>
            <person name="Gordon J.L."/>
            <person name="Armisen D."/>
            <person name="Proux-Wera E."/>
            <person name="Oheigeartaigh S.S."/>
            <person name="Byrne K.P."/>
            <person name="Wolfe K.H."/>
        </authorList>
    </citation>
    <scope>NUCLEOTIDE SEQUENCE [LARGE SCALE GENOMIC DNA]</scope>
    <source>
        <strain evidence="17">ATCC 34711 / CBS 6284 / DSM 70876 / NBRC 10599 / NRRL Y-10934 / UCD 77-7</strain>
    </source>
</reference>
<dbReference type="RefSeq" id="XP_004180868.1">
    <property type="nucleotide sequence ID" value="XM_004180820.1"/>
</dbReference>
<dbReference type="GO" id="GO:0005829">
    <property type="term" value="C:cytosol"/>
    <property type="evidence" value="ECO:0007669"/>
    <property type="project" value="EnsemblFungi"/>
</dbReference>
<comment type="similarity">
    <text evidence="2">Belongs to the endopolyphosphatase PPN1 family.</text>
</comment>
<keyword evidence="5 12" id="KW-0926">Vacuole</keyword>
<keyword evidence="7 12" id="KW-0378">Hydrolase</keyword>
<evidence type="ECO:0000256" key="2">
    <source>
        <dbReference type="ARBA" id="ARBA00010399"/>
    </source>
</evidence>
<comment type="function">
    <text evidence="12">Catalyzes the hydrolysis of inorganic polyphosphate (polyP) chains of many hundreds of phosphate residues into shorter lengths.</text>
</comment>
<dbReference type="InterPro" id="IPR041805">
    <property type="entry name" value="ASMase/PPN1_MPP"/>
</dbReference>
<dbReference type="PANTHER" id="PTHR10340:SF55">
    <property type="entry name" value="ENDOPOLYPHOSPHATASE"/>
    <property type="match status" value="1"/>
</dbReference>
<evidence type="ECO:0000259" key="15">
    <source>
        <dbReference type="Pfam" id="PF00149"/>
    </source>
</evidence>
<evidence type="ECO:0000256" key="9">
    <source>
        <dbReference type="ARBA" id="ARBA00022989"/>
    </source>
</evidence>
<dbReference type="EMBL" id="HE806320">
    <property type="protein sequence ID" value="CCH61349.1"/>
    <property type="molecule type" value="Genomic_DNA"/>
</dbReference>
<dbReference type="HOGENOM" id="CLU_013424_1_0_1"/>
<protein>
    <recommendedName>
        <fullName evidence="4 12">Endopolyphosphatase</fullName>
        <ecNumber evidence="3 12">3.6.1.10</ecNumber>
    </recommendedName>
</protein>
<dbReference type="GO" id="GO:0008081">
    <property type="term" value="F:phosphoric diester hydrolase activity"/>
    <property type="evidence" value="ECO:0007669"/>
    <property type="project" value="TreeGrafter"/>
</dbReference>
<evidence type="ECO:0000256" key="10">
    <source>
        <dbReference type="ARBA" id="ARBA00023136"/>
    </source>
</evidence>
<comment type="subcellular location">
    <subcellularLocation>
        <location evidence="1">Vacuole membrane</location>
        <topology evidence="1">Single-pass type II membrane protein</topology>
    </subcellularLocation>
</comment>
<dbReference type="STRING" id="1071380.I2H4P7"/>
<evidence type="ECO:0000256" key="13">
    <source>
        <dbReference type="SAM" id="Coils"/>
    </source>
</evidence>
<evidence type="ECO:0000313" key="17">
    <source>
        <dbReference type="Proteomes" id="UP000002866"/>
    </source>
</evidence>
<evidence type="ECO:0000313" key="16">
    <source>
        <dbReference type="EMBL" id="CCH61349.1"/>
    </source>
</evidence>
<dbReference type="eggNOG" id="KOG3770">
    <property type="taxonomic scope" value="Eukaryota"/>
</dbReference>
<keyword evidence="9 14" id="KW-1133">Transmembrane helix</keyword>
<feature type="transmembrane region" description="Helical" evidence="14">
    <location>
        <begin position="7"/>
        <end position="26"/>
    </location>
</feature>
<accession>I2H4P7</accession>
<dbReference type="EC" id="3.6.1.10" evidence="3 12"/>
<dbReference type="Pfam" id="PF00149">
    <property type="entry name" value="Metallophos"/>
    <property type="match status" value="1"/>
</dbReference>
<dbReference type="InterPro" id="IPR012358">
    <property type="entry name" value="EndopolyPtase_N1"/>
</dbReference>
<evidence type="ECO:0000256" key="1">
    <source>
        <dbReference type="ARBA" id="ARBA00004576"/>
    </source>
</evidence>
<dbReference type="InterPro" id="IPR029052">
    <property type="entry name" value="Metallo-depent_PP-like"/>
</dbReference>
<dbReference type="PANTHER" id="PTHR10340">
    <property type="entry name" value="SPHINGOMYELIN PHOSPHODIESTERASE"/>
    <property type="match status" value="1"/>
</dbReference>
<evidence type="ECO:0000256" key="4">
    <source>
        <dbReference type="ARBA" id="ARBA00014458"/>
    </source>
</evidence>
<dbReference type="GeneID" id="14496422"/>
<evidence type="ECO:0000256" key="6">
    <source>
        <dbReference type="ARBA" id="ARBA00022692"/>
    </source>
</evidence>
<dbReference type="PIRSF" id="PIRSF027093">
    <property type="entry name" value="EndopolyPtase_N1"/>
    <property type="match status" value="1"/>
</dbReference>
<dbReference type="CDD" id="cd00842">
    <property type="entry name" value="MPP_ASMase"/>
    <property type="match status" value="1"/>
</dbReference>
<evidence type="ECO:0000256" key="14">
    <source>
        <dbReference type="SAM" id="Phobius"/>
    </source>
</evidence>
<evidence type="ECO:0000256" key="3">
    <source>
        <dbReference type="ARBA" id="ARBA00012459"/>
    </source>
</evidence>
<evidence type="ECO:0000256" key="8">
    <source>
        <dbReference type="ARBA" id="ARBA00022968"/>
    </source>
</evidence>
<dbReference type="Proteomes" id="UP000002866">
    <property type="component" value="Chromosome 5"/>
</dbReference>
<dbReference type="SUPFAM" id="SSF56300">
    <property type="entry name" value="Metallo-dependent phosphatases"/>
    <property type="match status" value="1"/>
</dbReference>
<evidence type="ECO:0000256" key="11">
    <source>
        <dbReference type="ARBA" id="ARBA00023180"/>
    </source>
</evidence>
<dbReference type="GO" id="GO:0000329">
    <property type="term" value="C:fungal-type vacuole membrane"/>
    <property type="evidence" value="ECO:0007669"/>
    <property type="project" value="EnsemblFungi"/>
</dbReference>
<keyword evidence="8" id="KW-0735">Signal-anchor</keyword>
<dbReference type="InParanoid" id="I2H4P7"/>
<keyword evidence="13" id="KW-0175">Coiled coil</keyword>
<dbReference type="KEGG" id="tbl:TBLA_0E02950"/>
<name>I2H4P7_HENB6</name>
<dbReference type="InterPro" id="IPR004843">
    <property type="entry name" value="Calcineurin-like_PHP"/>
</dbReference>
<keyword evidence="10 12" id="KW-0472">Membrane</keyword>